<feature type="compositionally biased region" description="Basic and acidic residues" evidence="1">
    <location>
        <begin position="87"/>
        <end position="99"/>
    </location>
</feature>
<dbReference type="AlphaFoldDB" id="A0A0G4FBS6"/>
<protein>
    <submittedName>
        <fullName evidence="2">Uncharacterized protein</fullName>
    </submittedName>
</protein>
<reference evidence="2" key="1">
    <citation type="submission" date="2014-11" db="EMBL/GenBank/DDBJ databases">
        <authorList>
            <person name="Otto D Thomas"/>
            <person name="Naeem Raeece"/>
        </authorList>
    </citation>
    <scope>NUCLEOTIDE SEQUENCE</scope>
</reference>
<feature type="compositionally biased region" description="Basic and acidic residues" evidence="1">
    <location>
        <begin position="68"/>
        <end position="80"/>
    </location>
</feature>
<feature type="region of interest" description="Disordered" evidence="1">
    <location>
        <begin position="1"/>
        <end position="113"/>
    </location>
</feature>
<feature type="compositionally biased region" description="Low complexity" evidence="1">
    <location>
        <begin position="38"/>
        <end position="53"/>
    </location>
</feature>
<gene>
    <name evidence="2" type="ORF">Cvel_16219</name>
</gene>
<dbReference type="VEuPathDB" id="CryptoDB:Cvel_16219"/>
<accession>A0A0G4FBS6</accession>
<organism evidence="2">
    <name type="scientific">Chromera velia CCMP2878</name>
    <dbReference type="NCBI Taxonomy" id="1169474"/>
    <lineage>
        <taxon>Eukaryota</taxon>
        <taxon>Sar</taxon>
        <taxon>Alveolata</taxon>
        <taxon>Colpodellida</taxon>
        <taxon>Chromeraceae</taxon>
        <taxon>Chromera</taxon>
    </lineage>
</organism>
<dbReference type="EMBL" id="CDMZ01000265">
    <property type="protein sequence ID" value="CEM10507.1"/>
    <property type="molecule type" value="Genomic_DNA"/>
</dbReference>
<proteinExistence type="predicted"/>
<evidence type="ECO:0000256" key="1">
    <source>
        <dbReference type="SAM" id="MobiDB-lite"/>
    </source>
</evidence>
<name>A0A0G4FBS6_9ALVE</name>
<dbReference type="PhylomeDB" id="A0A0G4FBS6"/>
<sequence>MANPTAPKASSGANARRFSTAVGVETRGQRKAKGKAEVSVSAAAASAASSAAVRGEHPRYGEMGSMDSLKEADEAKQGERDGEEEEGARGGRRERKGSEDEGIPPAAMATSFRGGVSLRPATVEEVRAEKLEAAQLDEFVGILDNGIIGGKVSRSQVVYIVNMGENLGIKKKGEQEKEKVRIFVKGGRDMRPIDTYVGVPSLVGLNISFVYMLGLDPPMQIHGVDVEKAFQQVDDEN</sequence>
<evidence type="ECO:0000313" key="2">
    <source>
        <dbReference type="EMBL" id="CEM10507.1"/>
    </source>
</evidence>